<reference evidence="2 3" key="1">
    <citation type="submission" date="2024-11" db="EMBL/GenBank/DDBJ databases">
        <title>Chromosome-level genome assembly of Eucalyptus globulus Labill. provides insights into its genome evolution.</title>
        <authorList>
            <person name="Li X."/>
        </authorList>
    </citation>
    <scope>NUCLEOTIDE SEQUENCE [LARGE SCALE GENOMIC DNA]</scope>
    <source>
        <strain evidence="2">CL2024</strain>
        <tissue evidence="2">Fresh tender leaves</tissue>
    </source>
</reference>
<dbReference type="Proteomes" id="UP001634007">
    <property type="component" value="Unassembled WGS sequence"/>
</dbReference>
<dbReference type="EMBL" id="JBJKBG010000007">
    <property type="protein sequence ID" value="KAL3731481.1"/>
    <property type="molecule type" value="Genomic_DNA"/>
</dbReference>
<comment type="caution">
    <text evidence="2">The sequence shown here is derived from an EMBL/GenBank/DDBJ whole genome shotgun (WGS) entry which is preliminary data.</text>
</comment>
<proteinExistence type="predicted"/>
<dbReference type="PANTHER" id="PTHR35735:SF8">
    <property type="entry name" value="PROTEIN NIM1-INTERACTING 2"/>
    <property type="match status" value="1"/>
</dbReference>
<feature type="compositionally biased region" description="Low complexity" evidence="1">
    <location>
        <begin position="88"/>
        <end position="105"/>
    </location>
</feature>
<feature type="region of interest" description="Disordered" evidence="1">
    <location>
        <begin position="57"/>
        <end position="105"/>
    </location>
</feature>
<keyword evidence="3" id="KW-1185">Reference proteome</keyword>
<accession>A0ABD3K056</accession>
<organism evidence="2 3">
    <name type="scientific">Eucalyptus globulus</name>
    <name type="common">Tasmanian blue gum</name>
    <dbReference type="NCBI Taxonomy" id="34317"/>
    <lineage>
        <taxon>Eukaryota</taxon>
        <taxon>Viridiplantae</taxon>
        <taxon>Streptophyta</taxon>
        <taxon>Embryophyta</taxon>
        <taxon>Tracheophyta</taxon>
        <taxon>Spermatophyta</taxon>
        <taxon>Magnoliopsida</taxon>
        <taxon>eudicotyledons</taxon>
        <taxon>Gunneridae</taxon>
        <taxon>Pentapetalae</taxon>
        <taxon>rosids</taxon>
        <taxon>malvids</taxon>
        <taxon>Myrtales</taxon>
        <taxon>Myrtaceae</taxon>
        <taxon>Myrtoideae</taxon>
        <taxon>Eucalypteae</taxon>
        <taxon>Eucalyptus</taxon>
    </lineage>
</organism>
<name>A0ABD3K056_EUCGL</name>
<dbReference type="PANTHER" id="PTHR35735">
    <property type="entry name" value="PROTEIN NIM1-INTERACTING 2"/>
    <property type="match status" value="1"/>
</dbReference>
<evidence type="ECO:0000313" key="3">
    <source>
        <dbReference type="Proteomes" id="UP001634007"/>
    </source>
</evidence>
<gene>
    <name evidence="2" type="ORF">ACJRO7_028372</name>
</gene>
<feature type="region of interest" description="Disordered" evidence="1">
    <location>
        <begin position="136"/>
        <end position="185"/>
    </location>
</feature>
<feature type="compositionally biased region" description="Basic and acidic residues" evidence="1">
    <location>
        <begin position="57"/>
        <end position="74"/>
    </location>
</feature>
<sequence>MASALGVIATVHVQPHRPVAVKSVHPILENLQRARQPSPSSTRFSFLSGSLGDSSHFRLTREEDMDRRRKRDDVGAASGVKKRAKGPESSAAGEQGEAEVAAATATTDAEVEEFYAILRRIHAAVKYFEKGKKGEGSRRLTLSELEALPEEEADGAPPCRRWSSGEPGLDLNSEPSSEANVAAGL</sequence>
<protein>
    <submittedName>
        <fullName evidence="2">Uncharacterized protein</fullName>
    </submittedName>
</protein>
<evidence type="ECO:0000256" key="1">
    <source>
        <dbReference type="SAM" id="MobiDB-lite"/>
    </source>
</evidence>
<dbReference type="InterPro" id="IPR034577">
    <property type="entry name" value="NIMIN-2"/>
</dbReference>
<dbReference type="AlphaFoldDB" id="A0ABD3K056"/>
<evidence type="ECO:0000313" key="2">
    <source>
        <dbReference type="EMBL" id="KAL3731481.1"/>
    </source>
</evidence>